<gene>
    <name evidence="1" type="ORF">Q5H93_22205</name>
</gene>
<evidence type="ECO:0000313" key="2">
    <source>
        <dbReference type="Proteomes" id="UP001176429"/>
    </source>
</evidence>
<accession>A0ABT9BLN8</accession>
<dbReference type="SUPFAM" id="SSF52266">
    <property type="entry name" value="SGNH hydrolase"/>
    <property type="match status" value="1"/>
</dbReference>
<dbReference type="Gene3D" id="3.40.50.1110">
    <property type="entry name" value="SGNH hydrolase"/>
    <property type="match status" value="1"/>
</dbReference>
<dbReference type="PANTHER" id="PTHR22901:SF0">
    <property type="entry name" value="SIALATE O-ACETYLESTERASE"/>
    <property type="match status" value="1"/>
</dbReference>
<reference evidence="1" key="1">
    <citation type="submission" date="2023-07" db="EMBL/GenBank/DDBJ databases">
        <authorList>
            <person name="Kim M.K."/>
        </authorList>
    </citation>
    <scope>NUCLEOTIDE SEQUENCE</scope>
    <source>
        <strain evidence="1">ASUV-10-1</strain>
    </source>
</reference>
<evidence type="ECO:0000313" key="1">
    <source>
        <dbReference type="EMBL" id="MDO7877468.1"/>
    </source>
</evidence>
<dbReference type="Proteomes" id="UP001176429">
    <property type="component" value="Unassembled WGS sequence"/>
</dbReference>
<evidence type="ECO:0008006" key="3">
    <source>
        <dbReference type="Google" id="ProtNLM"/>
    </source>
</evidence>
<dbReference type="EMBL" id="JAUQSY010000020">
    <property type="protein sequence ID" value="MDO7877468.1"/>
    <property type="molecule type" value="Genomic_DNA"/>
</dbReference>
<comment type="caution">
    <text evidence="1">The sequence shown here is derived from an EMBL/GenBank/DDBJ whole genome shotgun (WGS) entry which is preliminary data.</text>
</comment>
<proteinExistence type="predicted"/>
<dbReference type="PANTHER" id="PTHR22901">
    <property type="entry name" value="SIALATE O-ACETYLESTERASE"/>
    <property type="match status" value="1"/>
</dbReference>
<name>A0ABT9BLN8_9BACT</name>
<keyword evidence="2" id="KW-1185">Reference proteome</keyword>
<sequence>MQISGYQPDSNQPVESTFSELREAQQLALQFPATGMATAIDVGDSTDIHPRNKQEVGRRLALQARRVAYGEAKTVASGPEFDKLVIKGNTLRVSFKNQGTGLVLKDASGPHLKGFAIAGADRKFVWAQGEVQGNTLVLRSAAVAAPVAVRYAWGNMPFVNLYNQEGLPAPPFRTDAWPGLTTGKK</sequence>
<dbReference type="RefSeq" id="WP_305008902.1">
    <property type="nucleotide sequence ID" value="NZ_JAUQSY010000020.1"/>
</dbReference>
<dbReference type="InterPro" id="IPR039329">
    <property type="entry name" value="SIAE"/>
</dbReference>
<protein>
    <recommendedName>
        <fullName evidence="3">Sialate O-acetylesterase domain-containing protein</fullName>
    </recommendedName>
</protein>
<dbReference type="InterPro" id="IPR036514">
    <property type="entry name" value="SGNH_hydro_sf"/>
</dbReference>
<organism evidence="1 2">
    <name type="scientific">Hymenobacter aranciens</name>
    <dbReference type="NCBI Taxonomy" id="3063996"/>
    <lineage>
        <taxon>Bacteria</taxon>
        <taxon>Pseudomonadati</taxon>
        <taxon>Bacteroidota</taxon>
        <taxon>Cytophagia</taxon>
        <taxon>Cytophagales</taxon>
        <taxon>Hymenobacteraceae</taxon>
        <taxon>Hymenobacter</taxon>
    </lineage>
</organism>